<organism evidence="2 4">
    <name type="scientific">Pseudomonas flexibilis</name>
    <dbReference type="NCBI Taxonomy" id="706570"/>
    <lineage>
        <taxon>Bacteria</taxon>
        <taxon>Pseudomonadati</taxon>
        <taxon>Pseudomonadota</taxon>
        <taxon>Gammaproteobacteria</taxon>
        <taxon>Pseudomonadales</taxon>
        <taxon>Pseudomonadaceae</taxon>
        <taxon>Pseudomonas</taxon>
    </lineage>
</organism>
<dbReference type="Pfam" id="PF06877">
    <property type="entry name" value="RraB"/>
    <property type="match status" value="1"/>
</dbReference>
<proteinExistence type="predicted"/>
<dbReference type="Gene3D" id="3.30.70.970">
    <property type="entry name" value="RraB-like"/>
    <property type="match status" value="1"/>
</dbReference>
<dbReference type="Proteomes" id="UP000030980">
    <property type="component" value="Unassembled WGS sequence"/>
</dbReference>
<accession>A0A0B3C0K3</accession>
<dbReference type="SUPFAM" id="SSF89946">
    <property type="entry name" value="Hypothetical protein VC0424"/>
    <property type="match status" value="1"/>
</dbReference>
<evidence type="ECO:0000313" key="5">
    <source>
        <dbReference type="Proteomes" id="UP000186079"/>
    </source>
</evidence>
<reference evidence="2 4" key="1">
    <citation type="submission" date="2014-11" db="EMBL/GenBank/DDBJ databases">
        <title>Genome sequence of Pseudomonas tuomuerensis JCM 14085.</title>
        <authorList>
            <person name="Shin S.-K."/>
            <person name="Yi H."/>
        </authorList>
    </citation>
    <scope>NUCLEOTIDE SEQUENCE [LARGE SCALE GENOMIC DNA]</scope>
    <source>
        <strain evidence="2 4">JCM 14085</strain>
    </source>
</reference>
<reference evidence="3 5" key="2">
    <citation type="submission" date="2017-01" db="EMBL/GenBank/DDBJ databases">
        <authorList>
            <person name="Mah S.A."/>
            <person name="Swanson W.J."/>
            <person name="Moy G.W."/>
            <person name="Vacquier V.D."/>
        </authorList>
    </citation>
    <scope>NUCLEOTIDE SEQUENCE [LARGE SCALE GENOMIC DNA]</scope>
    <source>
        <strain evidence="3 5">ATCC 29606</strain>
    </source>
</reference>
<dbReference type="InterPro" id="IPR036701">
    <property type="entry name" value="RraB-like_sf"/>
</dbReference>
<keyword evidence="2" id="KW-0347">Helicase</keyword>
<dbReference type="STRING" id="706570.PT85_02510"/>
<evidence type="ECO:0000259" key="1">
    <source>
        <dbReference type="Pfam" id="PF06877"/>
    </source>
</evidence>
<keyword evidence="2" id="KW-0067">ATP-binding</keyword>
<dbReference type="AlphaFoldDB" id="A0A0B3C0K3"/>
<evidence type="ECO:0000313" key="4">
    <source>
        <dbReference type="Proteomes" id="UP000030980"/>
    </source>
</evidence>
<dbReference type="OrthoDB" id="6058276at2"/>
<dbReference type="PATRIC" id="fig|706570.3.peg.3256"/>
<gene>
    <name evidence="2" type="ORF">PT85_02510</name>
    <name evidence="3" type="ORF">SAMN05421672_11832</name>
</gene>
<accession>A0A0B2D5S1</accession>
<name>A0A0B3C0K3_9PSED</name>
<protein>
    <submittedName>
        <fullName evidence="3">Regulator of ribonuclease activity B</fullName>
    </submittedName>
    <submittedName>
        <fullName evidence="2">Superfamily II DNA/RNA helicase, SNF2 family protein</fullName>
    </submittedName>
</protein>
<keyword evidence="2" id="KW-0547">Nucleotide-binding</keyword>
<dbReference type="GO" id="GO:0004386">
    <property type="term" value="F:helicase activity"/>
    <property type="evidence" value="ECO:0007669"/>
    <property type="project" value="UniProtKB-KW"/>
</dbReference>
<keyword evidence="4" id="KW-1185">Reference proteome</keyword>
<dbReference type="Proteomes" id="UP000186079">
    <property type="component" value="Unassembled WGS sequence"/>
</dbReference>
<dbReference type="EMBL" id="FTMC01000018">
    <property type="protein sequence ID" value="SIR26157.1"/>
    <property type="molecule type" value="Genomic_DNA"/>
</dbReference>
<dbReference type="RefSeq" id="WP_027591666.1">
    <property type="nucleotide sequence ID" value="NZ_FMUP01000005.1"/>
</dbReference>
<evidence type="ECO:0000313" key="2">
    <source>
        <dbReference type="EMBL" id="KHO66459.1"/>
    </source>
</evidence>
<sequence>MGKTLHEDVSNTVLRRMKESGFDFARVHPIEFYAIFPDEDGARRAARNFRGESLNAQVSARSDGSWNLQVSKVMFATRAGIGDFEQGLEDLVEPLGGVLDGWGVTQELAAAKSD</sequence>
<dbReference type="EMBL" id="JTAK01000001">
    <property type="protein sequence ID" value="KHO66459.1"/>
    <property type="molecule type" value="Genomic_DNA"/>
</dbReference>
<evidence type="ECO:0000313" key="3">
    <source>
        <dbReference type="EMBL" id="SIR26157.1"/>
    </source>
</evidence>
<dbReference type="InterPro" id="IPR009671">
    <property type="entry name" value="RraB_dom"/>
</dbReference>
<feature type="domain" description="Regulator of ribonuclease activity B" evidence="1">
    <location>
        <begin position="8"/>
        <end position="104"/>
    </location>
</feature>
<keyword evidence="2" id="KW-0378">Hydrolase</keyword>